<accession>A0A5B8XCK0</accession>
<feature type="domain" description="Restriction system protein Mrr-like N-terminal" evidence="2">
    <location>
        <begin position="6"/>
        <end position="97"/>
    </location>
</feature>
<feature type="domain" description="Restriction endonuclease type IV Mrr" evidence="1">
    <location>
        <begin position="166"/>
        <end position="286"/>
    </location>
</feature>
<dbReference type="InterPro" id="IPR007560">
    <property type="entry name" value="Restrct_endonuc_IV_Mrr"/>
</dbReference>
<gene>
    <name evidence="3" type="ORF">Deia_00282</name>
</gene>
<dbReference type="RefSeq" id="WP_146820382.1">
    <property type="nucleotide sequence ID" value="NZ_CP029077.1"/>
</dbReference>
<dbReference type="GO" id="GO:0009307">
    <property type="term" value="P:DNA restriction-modification system"/>
    <property type="evidence" value="ECO:0007669"/>
    <property type="project" value="InterPro"/>
</dbReference>
<dbReference type="Gene3D" id="3.40.1350.10">
    <property type="match status" value="1"/>
</dbReference>
<dbReference type="Pfam" id="PF14338">
    <property type="entry name" value="Mrr_N"/>
    <property type="match status" value="1"/>
</dbReference>
<sequence length="305" mass="35478">MAVPSYTNFLFFVLNQMKDGKSYRRNSDELRQPIRDAMRKRFVLTDEDMNEKLKTGGSRFEDRIGWAFTFLIKAEYIEKSQDEKYTYLITELGKAALDDVLSNNKVLDEKYLKENSPNYIKNWNTKIIEKETQLPENDDEDDEIFNLENAVDEMRKDAEVKFITKLREMSWQNFEDFCARLIEKMGYGVASKREIRVRDGGIDGIIYTDELGIRDKVYIQAKRYGEQNPVASKDLQAFLHILSKQKAKGIFITTSKFSSDALEVAKDDEKAGNVALIDYKKLTRLCAKYKCGFRGYSIEILEVDL</sequence>
<dbReference type="PANTHER" id="PTHR30015">
    <property type="entry name" value="MRR RESTRICTION SYSTEM PROTEIN"/>
    <property type="match status" value="1"/>
</dbReference>
<dbReference type="InterPro" id="IPR011335">
    <property type="entry name" value="Restrct_endonuc-II-like"/>
</dbReference>
<dbReference type="OrthoDB" id="9803736at2"/>
<evidence type="ECO:0000259" key="1">
    <source>
        <dbReference type="Pfam" id="PF04471"/>
    </source>
</evidence>
<dbReference type="SUPFAM" id="SSF52980">
    <property type="entry name" value="Restriction endonuclease-like"/>
    <property type="match status" value="1"/>
</dbReference>
<name>A0A5B8XCK0_9RICK</name>
<organism evidence="3 4">
    <name type="scientific">Candidatus Deianiraea vastatrix</name>
    <dbReference type="NCBI Taxonomy" id="2163644"/>
    <lineage>
        <taxon>Bacteria</taxon>
        <taxon>Pseudomonadati</taxon>
        <taxon>Pseudomonadota</taxon>
        <taxon>Alphaproteobacteria</taxon>
        <taxon>Rickettsiales</taxon>
        <taxon>Candidatus Deianiraeaceae</taxon>
        <taxon>Candidatus Deianiraea</taxon>
    </lineage>
</organism>
<dbReference type="GO" id="GO:0015666">
    <property type="term" value="F:restriction endodeoxyribonuclease activity"/>
    <property type="evidence" value="ECO:0007669"/>
    <property type="project" value="TreeGrafter"/>
</dbReference>
<keyword evidence="4" id="KW-1185">Reference proteome</keyword>
<dbReference type="InterPro" id="IPR052906">
    <property type="entry name" value="Type_IV_Methyl-Rstrct_Enzyme"/>
</dbReference>
<evidence type="ECO:0000259" key="2">
    <source>
        <dbReference type="Pfam" id="PF14338"/>
    </source>
</evidence>
<dbReference type="Proteomes" id="UP000321934">
    <property type="component" value="Chromosome"/>
</dbReference>
<dbReference type="GO" id="GO:0003677">
    <property type="term" value="F:DNA binding"/>
    <property type="evidence" value="ECO:0007669"/>
    <property type="project" value="InterPro"/>
</dbReference>
<reference evidence="3 4" key="1">
    <citation type="journal article" date="2019" name="ISME J.">
        <title>Deianiraea, an extracellular bacterium associated with the ciliate Paramecium, suggests an alternative scenario for the evolution of Rickettsiales.</title>
        <authorList>
            <person name="Castelli M."/>
            <person name="Sabaneyeva E."/>
            <person name="Lanzoni O."/>
            <person name="Lebedeva N."/>
            <person name="Floriano A.M."/>
            <person name="Gaiarsa S."/>
            <person name="Benken K."/>
            <person name="Modeo L."/>
            <person name="Bandi C."/>
            <person name="Potekhin A."/>
            <person name="Sassera D."/>
            <person name="Petroni G."/>
        </authorList>
    </citation>
    <scope>NUCLEOTIDE SEQUENCE [LARGE SCALE GENOMIC DNA]</scope>
    <source>
        <strain evidence="3">CyL4-1</strain>
    </source>
</reference>
<dbReference type="PANTHER" id="PTHR30015:SF7">
    <property type="entry name" value="TYPE IV METHYL-DIRECTED RESTRICTION ENZYME ECOKMRR"/>
    <property type="match status" value="1"/>
</dbReference>
<dbReference type="EMBL" id="CP029077">
    <property type="protein sequence ID" value="QED23089.1"/>
    <property type="molecule type" value="Genomic_DNA"/>
</dbReference>
<dbReference type="AlphaFoldDB" id="A0A5B8XCK0"/>
<evidence type="ECO:0000313" key="4">
    <source>
        <dbReference type="Proteomes" id="UP000321934"/>
    </source>
</evidence>
<evidence type="ECO:0000313" key="3">
    <source>
        <dbReference type="EMBL" id="QED23089.1"/>
    </source>
</evidence>
<protein>
    <submittedName>
        <fullName evidence="3">Restriction/modification system protein</fullName>
    </submittedName>
</protein>
<proteinExistence type="predicted"/>
<dbReference type="InterPro" id="IPR011856">
    <property type="entry name" value="tRNA_endonuc-like_dom_sf"/>
</dbReference>
<dbReference type="InterPro" id="IPR025745">
    <property type="entry name" value="Mrr-like_N_dom"/>
</dbReference>
<dbReference type="Pfam" id="PF04471">
    <property type="entry name" value="Mrr_cat"/>
    <property type="match status" value="1"/>
</dbReference>